<comment type="caution">
    <text evidence="1">The sequence shown here is derived from an EMBL/GenBank/DDBJ whole genome shotgun (WGS) entry which is preliminary data.</text>
</comment>
<reference evidence="1 2" key="1">
    <citation type="submission" date="2019-12" db="EMBL/GenBank/DDBJ databases">
        <title>Sporaefaciens musculi gen. nov., sp. nov., a novel bacterium isolated from the caecum of an obese mouse.</title>
        <authorList>
            <person name="Rasmussen T.S."/>
            <person name="Streidl T."/>
            <person name="Hitch T.C.A."/>
            <person name="Wortmann E."/>
            <person name="Deptula P."/>
            <person name="Hansen M."/>
            <person name="Nielsen D.S."/>
            <person name="Clavel T."/>
            <person name="Vogensen F.K."/>
        </authorList>
    </citation>
    <scope>NUCLEOTIDE SEQUENCE [LARGE SCALE GENOMIC DNA]</scope>
    <source>
        <strain evidence="1 2">WCA-9-b2</strain>
    </source>
</reference>
<evidence type="ECO:0000313" key="2">
    <source>
        <dbReference type="Proteomes" id="UP000460412"/>
    </source>
</evidence>
<gene>
    <name evidence="1" type="ORF">GN277_14240</name>
</gene>
<protein>
    <submittedName>
        <fullName evidence="1">Uncharacterized protein</fullName>
    </submittedName>
</protein>
<proteinExistence type="predicted"/>
<dbReference type="Proteomes" id="UP000460412">
    <property type="component" value="Unassembled WGS sequence"/>
</dbReference>
<dbReference type="RefSeq" id="WP_159751641.1">
    <property type="nucleotide sequence ID" value="NZ_WUQX01000001.1"/>
</dbReference>
<sequence>MLAQTNSTDRRDSQKHTREFIIIVDKLRRVTHMLAQTNNTCKRTIRSIPSVLTAETAGYTADIPESLSYEYALKRRKKLLNQVVCAEKGKYQVCIARDT</sequence>
<keyword evidence="2" id="KW-1185">Reference proteome</keyword>
<evidence type="ECO:0000313" key="1">
    <source>
        <dbReference type="EMBL" id="MXP76511.1"/>
    </source>
</evidence>
<name>A0A7X3SJN3_9FIRM</name>
<dbReference type="EMBL" id="WUQX01000001">
    <property type="protein sequence ID" value="MXP76511.1"/>
    <property type="molecule type" value="Genomic_DNA"/>
</dbReference>
<accession>A0A7X3SJN3</accession>
<dbReference type="AlphaFoldDB" id="A0A7X3SJN3"/>
<organism evidence="1 2">
    <name type="scientific">Sporofaciens musculi</name>
    <dbReference type="NCBI Taxonomy" id="2681861"/>
    <lineage>
        <taxon>Bacteria</taxon>
        <taxon>Bacillati</taxon>
        <taxon>Bacillota</taxon>
        <taxon>Clostridia</taxon>
        <taxon>Lachnospirales</taxon>
        <taxon>Lachnospiraceae</taxon>
        <taxon>Sporofaciens</taxon>
    </lineage>
</organism>